<reference evidence="3" key="1">
    <citation type="journal article" date="2017" name="Genome Announc.">
        <title>Complete Genome Sequence of Mycobacterium stephanolepidis.</title>
        <authorList>
            <person name="Fukano H."/>
            <person name="Yoshida M."/>
            <person name="Katayama Y."/>
            <person name="Omatsu T."/>
            <person name="Mizutani T."/>
            <person name="Kurata O."/>
            <person name="Wada S."/>
            <person name="Hoshino Y."/>
        </authorList>
    </citation>
    <scope>NUCLEOTIDE SEQUENCE [LARGE SCALE GENOMIC DNA]</scope>
    <source>
        <strain evidence="3">NJB0901</strain>
    </source>
</reference>
<accession>A0A1Z4F0G9</accession>
<gene>
    <name evidence="2" type="ORF">MSTE_03412</name>
</gene>
<reference evidence="2 3" key="2">
    <citation type="journal article" date="2017" name="Int. J. Syst. Evol. Microbiol.">
        <title>Mycobacterium stephanolepidis sp. nov., a rapidly growing species related to Mycobacterium chelonae, isolated from marine teleost fish, Stephanolepis cirrhifer.</title>
        <authorList>
            <person name="Fukano H."/>
            <person name="Wada S."/>
            <person name="Kurata O."/>
            <person name="Katayama K."/>
            <person name="Fujiwara N."/>
            <person name="Hoshino Y."/>
        </authorList>
    </citation>
    <scope>NUCLEOTIDE SEQUENCE [LARGE SCALE GENOMIC DNA]</scope>
    <source>
        <strain evidence="2 3">NJB0901</strain>
    </source>
</reference>
<evidence type="ECO:0000259" key="1">
    <source>
        <dbReference type="Pfam" id="PF01593"/>
    </source>
</evidence>
<dbReference type="InterPro" id="IPR002937">
    <property type="entry name" value="Amino_oxidase"/>
</dbReference>
<dbReference type="Pfam" id="PF01593">
    <property type="entry name" value="Amino_oxidase"/>
    <property type="match status" value="1"/>
</dbReference>
<feature type="domain" description="Amine oxidase" evidence="1">
    <location>
        <begin position="89"/>
        <end position="379"/>
    </location>
</feature>
<dbReference type="SUPFAM" id="SSF51905">
    <property type="entry name" value="FAD/NAD(P)-binding domain"/>
    <property type="match status" value="1"/>
</dbReference>
<protein>
    <recommendedName>
        <fullName evidence="1">Amine oxidase domain-containing protein</fullName>
    </recommendedName>
</protein>
<proteinExistence type="predicted"/>
<dbReference type="Gene3D" id="3.90.660.10">
    <property type="match status" value="1"/>
</dbReference>
<dbReference type="KEGG" id="mste:MSTE_03412"/>
<dbReference type="AlphaFoldDB" id="A0A1Z4F0G9"/>
<evidence type="ECO:0000313" key="2">
    <source>
        <dbReference type="EMBL" id="BAX98713.1"/>
    </source>
</evidence>
<dbReference type="Proteomes" id="UP000217954">
    <property type="component" value="Chromosome"/>
</dbReference>
<dbReference type="Gene3D" id="3.50.50.60">
    <property type="entry name" value="FAD/NAD(P)-binding domain"/>
    <property type="match status" value="1"/>
</dbReference>
<keyword evidence="3" id="KW-1185">Reference proteome</keyword>
<dbReference type="EMBL" id="AP018165">
    <property type="protein sequence ID" value="BAX98713.1"/>
    <property type="molecule type" value="Genomic_DNA"/>
</dbReference>
<dbReference type="GO" id="GO:0016491">
    <property type="term" value="F:oxidoreductase activity"/>
    <property type="evidence" value="ECO:0007669"/>
    <property type="project" value="InterPro"/>
</dbReference>
<dbReference type="PANTHER" id="PTHR42923:SF17">
    <property type="entry name" value="AMINE OXIDASE DOMAIN-CONTAINING PROTEIN"/>
    <property type="match status" value="1"/>
</dbReference>
<name>A0A1Z4F0G9_9MYCO</name>
<dbReference type="Gene3D" id="1.10.405.10">
    <property type="entry name" value="Guanine Nucleotide Dissociation Inhibitor, domain 1"/>
    <property type="match status" value="1"/>
</dbReference>
<dbReference type="PANTHER" id="PTHR42923">
    <property type="entry name" value="PROTOPORPHYRINOGEN OXIDASE"/>
    <property type="match status" value="1"/>
</dbReference>
<organism evidence="2 3">
    <name type="scientific">[Mycobacterium] stephanolepidis</name>
    <dbReference type="NCBI Taxonomy" id="1520670"/>
    <lineage>
        <taxon>Bacteria</taxon>
        <taxon>Bacillati</taxon>
        <taxon>Actinomycetota</taxon>
        <taxon>Actinomycetes</taxon>
        <taxon>Mycobacteriales</taxon>
        <taxon>Mycobacteriaceae</taxon>
        <taxon>Mycobacteroides</taxon>
    </lineage>
</organism>
<dbReference type="InterPro" id="IPR036188">
    <property type="entry name" value="FAD/NAD-bd_sf"/>
</dbReference>
<sequence>MRGNVYLLAFLLRAHGKGRTPGGMSVRLGGNSVPNVLRMGRLRKKLSRAETRPDGGNTHPRAGLLRIRGVSAISGPGGSRSVAVVGSGVAGLTAAHVLSAYDQVSLYEADARFGGHAHTQFVDAGQGAPTAVDTAFLVHNDRTYPTLCRLFDELGIATADTDMSMSVRDDSTGLEYAGARGVRGLFVSPAAASPRYLWMLAEIKRFHRHARRLLADPAADDNALSLGDFVRKLGFSQFFLGRFLTPLVAAVWSCPPGQAMAYPAQYLFRFLDHHGMLSVFGSPQWKTVTGGSRTYVDAVVRGLHEAFTDSPVTQIGRIPEGVVVTAAGHPPKVFDAAVIATHPDQALALLAQSTAAERAVLGAIGYVSNSAQLHTDESLLPRHPRARASWNYLCGGDAPGVVVTYDVTRLMRLPGPRRFLVTLGGEHLVDPGAVLAEMTYRHPVYTSQSVAAQRILPSLNDGRIAFAGAYHGWGFHEDGAASGLRAAQALGRDWAVGAAAKPEHRVGAR</sequence>
<evidence type="ECO:0000313" key="3">
    <source>
        <dbReference type="Proteomes" id="UP000217954"/>
    </source>
</evidence>
<dbReference type="InterPro" id="IPR050464">
    <property type="entry name" value="Zeta_carotene_desat/Oxidored"/>
</dbReference>